<gene>
    <name evidence="2" type="ORF">HY544_05500</name>
</gene>
<dbReference type="EMBL" id="JACQPB010000052">
    <property type="protein sequence ID" value="MBI4210926.1"/>
    <property type="molecule type" value="Genomic_DNA"/>
</dbReference>
<dbReference type="Proteomes" id="UP000732298">
    <property type="component" value="Unassembled WGS sequence"/>
</dbReference>
<name>A0A8T3YNV2_9ARCH</name>
<evidence type="ECO:0000313" key="2">
    <source>
        <dbReference type="EMBL" id="MBI4210926.1"/>
    </source>
</evidence>
<keyword evidence="1" id="KW-0472">Membrane</keyword>
<keyword evidence="1" id="KW-0812">Transmembrane</keyword>
<keyword evidence="1" id="KW-1133">Transmembrane helix</keyword>
<protein>
    <submittedName>
        <fullName evidence="2">Uncharacterized protein</fullName>
    </submittedName>
</protein>
<organism evidence="2 3">
    <name type="scientific">Candidatus Iainarchaeum sp</name>
    <dbReference type="NCBI Taxonomy" id="3101447"/>
    <lineage>
        <taxon>Archaea</taxon>
        <taxon>Candidatus Iainarchaeota</taxon>
        <taxon>Candidatus Iainarchaeia</taxon>
        <taxon>Candidatus Iainarchaeales</taxon>
        <taxon>Candidatus Iainarchaeaceae</taxon>
        <taxon>Candidatus Iainarchaeum</taxon>
    </lineage>
</organism>
<proteinExistence type="predicted"/>
<reference evidence="2" key="1">
    <citation type="submission" date="2020-07" db="EMBL/GenBank/DDBJ databases">
        <title>Huge and variable diversity of episymbiotic CPR bacteria and DPANN archaea in groundwater ecosystems.</title>
        <authorList>
            <person name="He C.Y."/>
            <person name="Keren R."/>
            <person name="Whittaker M."/>
            <person name="Farag I.F."/>
            <person name="Doudna J."/>
            <person name="Cate J.H.D."/>
            <person name="Banfield J.F."/>
        </authorList>
    </citation>
    <scope>NUCLEOTIDE SEQUENCE</scope>
    <source>
        <strain evidence="2">NC_groundwater_1296_Ag_S-0.2um_52_80</strain>
    </source>
</reference>
<feature type="transmembrane region" description="Helical" evidence="1">
    <location>
        <begin position="12"/>
        <end position="33"/>
    </location>
</feature>
<dbReference type="AlphaFoldDB" id="A0A8T3YNV2"/>
<evidence type="ECO:0000313" key="3">
    <source>
        <dbReference type="Proteomes" id="UP000732298"/>
    </source>
</evidence>
<accession>A0A8T3YNV2</accession>
<sequence>MKKADLALEHVFLIVIGVIATIVIVGLITKWSFRAENALCTLRGDCNKPEIPLNDIVQVKDCQQAMPEATKHIEICSELGKQGMKEGICFVLTLPGTCGLSKNALESQFAGSGVKVNVKSIQPRMIISYRNGMVEVN</sequence>
<comment type="caution">
    <text evidence="2">The sequence shown here is derived from an EMBL/GenBank/DDBJ whole genome shotgun (WGS) entry which is preliminary data.</text>
</comment>
<evidence type="ECO:0000256" key="1">
    <source>
        <dbReference type="SAM" id="Phobius"/>
    </source>
</evidence>